<keyword evidence="3" id="KW-1185">Reference proteome</keyword>
<evidence type="ECO:0000256" key="1">
    <source>
        <dbReference type="SAM" id="Phobius"/>
    </source>
</evidence>
<dbReference type="RefSeq" id="WP_015807324.1">
    <property type="nucleotide sequence ID" value="NC_013061.1"/>
</dbReference>
<gene>
    <name evidence="2" type="ordered locus">Phep_1495</name>
</gene>
<evidence type="ECO:0000313" key="3">
    <source>
        <dbReference type="Proteomes" id="UP000000852"/>
    </source>
</evidence>
<accession>C6XTS3</accession>
<evidence type="ECO:0000313" key="2">
    <source>
        <dbReference type="EMBL" id="ACU03709.1"/>
    </source>
</evidence>
<feature type="transmembrane region" description="Helical" evidence="1">
    <location>
        <begin position="48"/>
        <end position="70"/>
    </location>
</feature>
<proteinExistence type="predicted"/>
<dbReference type="Proteomes" id="UP000000852">
    <property type="component" value="Chromosome"/>
</dbReference>
<keyword evidence="1" id="KW-0472">Membrane</keyword>
<name>C6XTS3_PEDHD</name>
<sequence length="102" mass="11296">MSIIKTNKKLILRLAFLIVPFGILTLVLHDGQSGGQTGGGAYDLSGLIYGLVLFACITVWMIWMLIACFLSKTPIDRKMYLKLLLIGIIALVAAYFVTPRMF</sequence>
<feature type="transmembrane region" description="Helical" evidence="1">
    <location>
        <begin position="10"/>
        <end position="28"/>
    </location>
</feature>
<dbReference type="eggNOG" id="ENOG5033XQI">
    <property type="taxonomic scope" value="Bacteria"/>
</dbReference>
<reference evidence="2 3" key="1">
    <citation type="journal article" date="2009" name="Stand. Genomic Sci.">
        <title>Complete genome sequence of Pedobacter heparinus type strain (HIM 762-3).</title>
        <authorList>
            <person name="Han C."/>
            <person name="Spring S."/>
            <person name="Lapidus A."/>
            <person name="Del Rio T.G."/>
            <person name="Tice H."/>
            <person name="Copeland A."/>
            <person name="Cheng J.F."/>
            <person name="Lucas S."/>
            <person name="Chen F."/>
            <person name="Nolan M."/>
            <person name="Bruce D."/>
            <person name="Goodwin L."/>
            <person name="Pitluck S."/>
            <person name="Ivanova N."/>
            <person name="Mavromatis K."/>
            <person name="Mikhailova N."/>
            <person name="Pati A."/>
            <person name="Chen A."/>
            <person name="Palaniappan K."/>
            <person name="Land M."/>
            <person name="Hauser L."/>
            <person name="Chang Y.J."/>
            <person name="Jeffries C.C."/>
            <person name="Saunders E."/>
            <person name="Chertkov O."/>
            <person name="Brettin T."/>
            <person name="Goker M."/>
            <person name="Rohde M."/>
            <person name="Bristow J."/>
            <person name="Eisen J.A."/>
            <person name="Markowitz V."/>
            <person name="Hugenholtz P."/>
            <person name="Kyrpides N.C."/>
            <person name="Klenk H.P."/>
            <person name="Detter J.C."/>
        </authorList>
    </citation>
    <scope>NUCLEOTIDE SEQUENCE [LARGE SCALE GENOMIC DNA]</scope>
    <source>
        <strain evidence="3">ATCC 13125 / DSM 2366 / CIP 104194 / JCM 7457 / NBRC 12017 / NCIMB 9290 / NRRL B-14731 / HIM 762-3</strain>
    </source>
</reference>
<keyword evidence="1" id="KW-1133">Transmembrane helix</keyword>
<dbReference type="OrthoDB" id="799880at2"/>
<keyword evidence="1" id="KW-0812">Transmembrane</keyword>
<dbReference type="AlphaFoldDB" id="C6XTS3"/>
<dbReference type="KEGG" id="phe:Phep_1495"/>
<feature type="transmembrane region" description="Helical" evidence="1">
    <location>
        <begin position="79"/>
        <end position="97"/>
    </location>
</feature>
<protein>
    <submittedName>
        <fullName evidence="2">Uncharacterized protein</fullName>
    </submittedName>
</protein>
<organism evidence="2 3">
    <name type="scientific">Pedobacter heparinus (strain ATCC 13125 / DSM 2366 / CIP 104194 / JCM 7457 / NBRC 12017 / NCIMB 9290 / NRRL B-14731 / HIM 762-3)</name>
    <dbReference type="NCBI Taxonomy" id="485917"/>
    <lineage>
        <taxon>Bacteria</taxon>
        <taxon>Pseudomonadati</taxon>
        <taxon>Bacteroidota</taxon>
        <taxon>Sphingobacteriia</taxon>
        <taxon>Sphingobacteriales</taxon>
        <taxon>Sphingobacteriaceae</taxon>
        <taxon>Pedobacter</taxon>
    </lineage>
</organism>
<dbReference type="STRING" id="485917.Phep_1495"/>
<dbReference type="HOGENOM" id="CLU_2274691_0_0_10"/>
<dbReference type="EMBL" id="CP001681">
    <property type="protein sequence ID" value="ACU03709.1"/>
    <property type="molecule type" value="Genomic_DNA"/>
</dbReference>